<evidence type="ECO:0000256" key="3">
    <source>
        <dbReference type="ARBA" id="ARBA00022801"/>
    </source>
</evidence>
<dbReference type="Pfam" id="PF16189">
    <property type="entry name" value="Creatinase_N_2"/>
    <property type="match status" value="1"/>
</dbReference>
<dbReference type="GO" id="GO:0070006">
    <property type="term" value="F:metalloaminopeptidase activity"/>
    <property type="evidence" value="ECO:0007669"/>
    <property type="project" value="InterPro"/>
</dbReference>
<feature type="domain" description="Peptidase M24" evidence="6">
    <location>
        <begin position="400"/>
        <end position="620"/>
    </location>
</feature>
<evidence type="ECO:0000313" key="10">
    <source>
        <dbReference type="RefSeq" id="XP_013414157.1"/>
    </source>
</evidence>
<dbReference type="Pfam" id="PF00557">
    <property type="entry name" value="Peptidase_M24"/>
    <property type="match status" value="1"/>
</dbReference>
<dbReference type="PANTHER" id="PTHR43763">
    <property type="entry name" value="XAA-PRO AMINOPEPTIDASE 1"/>
    <property type="match status" value="1"/>
</dbReference>
<evidence type="ECO:0000256" key="5">
    <source>
        <dbReference type="SAM" id="SignalP"/>
    </source>
</evidence>
<feature type="signal peptide" evidence="5">
    <location>
        <begin position="1"/>
        <end position="20"/>
    </location>
</feature>
<evidence type="ECO:0000259" key="8">
    <source>
        <dbReference type="Pfam" id="PF16188"/>
    </source>
</evidence>
<dbReference type="KEGG" id="lak:106176358"/>
<reference evidence="10" key="1">
    <citation type="submission" date="2025-08" db="UniProtKB">
        <authorList>
            <consortium name="RefSeq"/>
        </authorList>
    </citation>
    <scope>IDENTIFICATION</scope>
    <source>
        <tissue evidence="10">Gonads</tissue>
    </source>
</reference>
<feature type="domain" description="Peptidase M24 C-terminal" evidence="8">
    <location>
        <begin position="633"/>
        <end position="696"/>
    </location>
</feature>
<evidence type="ECO:0000259" key="6">
    <source>
        <dbReference type="Pfam" id="PF00557"/>
    </source>
</evidence>
<comment type="similarity">
    <text evidence="1">Belongs to the peptidase M24B family.</text>
</comment>
<dbReference type="InterPro" id="IPR029149">
    <property type="entry name" value="Creatin/AminoP/Spt16_N"/>
</dbReference>
<accession>A0A1S3JV38</accession>
<dbReference type="SUPFAM" id="SSF53092">
    <property type="entry name" value="Creatinase/prolidase N-terminal domain"/>
    <property type="match status" value="1"/>
</dbReference>
<proteinExistence type="inferred from homology"/>
<keyword evidence="10" id="KW-0031">Aminopeptidase</keyword>
<dbReference type="STRING" id="7574.A0A1S3JV38"/>
<keyword evidence="2" id="KW-0479">Metal-binding</keyword>
<feature type="compositionally biased region" description="Basic and acidic residues" evidence="4">
    <location>
        <begin position="43"/>
        <end position="59"/>
    </location>
</feature>
<dbReference type="Pfam" id="PF01321">
    <property type="entry name" value="Creatinase_N"/>
    <property type="match status" value="1"/>
</dbReference>
<protein>
    <submittedName>
        <fullName evidence="10">Xaa-Pro aminopeptidase 1 isoform X1</fullName>
    </submittedName>
</protein>
<dbReference type="Pfam" id="PF16188">
    <property type="entry name" value="Peptidase_M24_C"/>
    <property type="match status" value="1"/>
</dbReference>
<dbReference type="Proteomes" id="UP000085678">
    <property type="component" value="Unplaced"/>
</dbReference>
<dbReference type="OrthoDB" id="9995434at2759"/>
<dbReference type="RefSeq" id="XP_013414157.1">
    <property type="nucleotide sequence ID" value="XM_013558703.2"/>
</dbReference>
<dbReference type="Gene3D" id="3.40.350.10">
    <property type="entry name" value="Creatinase/prolidase N-terminal domain"/>
    <property type="match status" value="2"/>
</dbReference>
<dbReference type="FunFam" id="3.90.230.10:FF:000009">
    <property type="entry name" value="xaa-Pro aminopeptidase 2"/>
    <property type="match status" value="1"/>
</dbReference>
<keyword evidence="10" id="KW-0645">Protease</keyword>
<evidence type="ECO:0000256" key="4">
    <source>
        <dbReference type="SAM" id="MobiDB-lite"/>
    </source>
</evidence>
<dbReference type="InterPro" id="IPR000994">
    <property type="entry name" value="Pept_M24"/>
</dbReference>
<evidence type="ECO:0000313" key="9">
    <source>
        <dbReference type="Proteomes" id="UP000085678"/>
    </source>
</evidence>
<dbReference type="AlphaFoldDB" id="A0A1S3JV38"/>
<dbReference type="InterPro" id="IPR032416">
    <property type="entry name" value="Peptidase_M24_C"/>
</dbReference>
<keyword evidence="5" id="KW-0732">Signal</keyword>
<keyword evidence="9" id="KW-1185">Reference proteome</keyword>
<sequence>MKILEACFLVIVITAATVNSSPIADHDLSNEKNVHRNHHRTRRATENEYRRMSPSDRPKCKSGSTMPRPPNEVNTTSRLQKLRALFPAYDGIKAYYIPTEDAHQSEYVAAHDERRVYISGFSGSAGTAVVTEDKAALWTDGRYFLQAEAELDCNWILMKQGETGVPSSTEWLGSLLSAGDKVGANPTLMPIDSWQVIENRMKDKSISLIGNSTDLVDEIWPDSERPAFPNGDIIILNTTFSGKSWKDKVTELRKKMADKNTRALFVTALDETAWLFNLRGSDIAYNPFFISYAIVEENNVRFYLSNKTGRLTPKIAVHLSTGTTGDCSGKTGICVQVKPYEDALSDMKNLNDTSSTKKVWISPASSYAVYSSIPASQVLKERSPIQLLKAVKNQVERDGYERCQIRDSAALIEFLAMLEKDVKSGSKQWNEISAASKLEEYRRMQQYNMGLSFNTISAVGSNGAVIHYSPAPSTNKNLTTTEMYLLDSGGQYLDGTTDVTRTLHFGTPTEEMKQAYTRVLMGAINLAMMIWPEGTYGREIDSAARAPLWSYGWNYRHGTGHGIGAFLSVHEGPGRICLGSVCPVPSTRSALYEHMFFSDEPGYYEPDQFGVRLETIVMVVKANTPNNFGNKTYLTFKPVTLVPFETHLIKYDLLDDKQTKWLNDYHAECMEKVGKVLQAAGKTEAYKWMEARVQQISTSGQAFLTANMLLAFCLVVISRVL</sequence>
<dbReference type="InParanoid" id="A0A1S3JV38"/>
<organism evidence="9 10">
    <name type="scientific">Lingula anatina</name>
    <name type="common">Brachiopod</name>
    <name type="synonym">Lingula unguis</name>
    <dbReference type="NCBI Taxonomy" id="7574"/>
    <lineage>
        <taxon>Eukaryota</taxon>
        <taxon>Metazoa</taxon>
        <taxon>Spiralia</taxon>
        <taxon>Lophotrochozoa</taxon>
        <taxon>Brachiopoda</taxon>
        <taxon>Linguliformea</taxon>
        <taxon>Lingulata</taxon>
        <taxon>Lingulida</taxon>
        <taxon>Linguloidea</taxon>
        <taxon>Lingulidae</taxon>
        <taxon>Lingula</taxon>
    </lineage>
</organism>
<dbReference type="Gene3D" id="3.90.230.10">
    <property type="entry name" value="Creatinase/methionine aminopeptidase superfamily"/>
    <property type="match status" value="1"/>
</dbReference>
<evidence type="ECO:0000256" key="1">
    <source>
        <dbReference type="ARBA" id="ARBA00008766"/>
    </source>
</evidence>
<dbReference type="InterPro" id="IPR050422">
    <property type="entry name" value="X-Pro_aminopeptidase_P"/>
</dbReference>
<feature type="chain" id="PRO_5010182628" evidence="5">
    <location>
        <begin position="21"/>
        <end position="721"/>
    </location>
</feature>
<dbReference type="InterPro" id="IPR000587">
    <property type="entry name" value="Creatinase_N"/>
</dbReference>
<keyword evidence="3" id="KW-0378">Hydrolase</keyword>
<dbReference type="InterPro" id="IPR036005">
    <property type="entry name" value="Creatinase/aminopeptidase-like"/>
</dbReference>
<dbReference type="InterPro" id="IPR033740">
    <property type="entry name" value="Pept_M24B"/>
</dbReference>
<gene>
    <name evidence="10" type="primary">LOC106176358</name>
</gene>
<dbReference type="PANTHER" id="PTHR43763:SF18">
    <property type="entry name" value="XAA-PRO AMINOPEPTIDASE 1"/>
    <property type="match status" value="1"/>
</dbReference>
<dbReference type="GeneID" id="106176358"/>
<evidence type="ECO:0000259" key="7">
    <source>
        <dbReference type="Pfam" id="PF01321"/>
    </source>
</evidence>
<dbReference type="FunFam" id="3.40.350.10:FF:000003">
    <property type="entry name" value="Xaa-pro aminopeptidase P"/>
    <property type="match status" value="1"/>
</dbReference>
<feature type="domain" description="Creatinase N-terminal" evidence="7">
    <location>
        <begin position="78"/>
        <end position="206"/>
    </location>
</feature>
<feature type="region of interest" description="Disordered" evidence="4">
    <location>
        <begin position="34"/>
        <end position="76"/>
    </location>
</feature>
<name>A0A1S3JV38_LINAN</name>
<dbReference type="CDD" id="cd01085">
    <property type="entry name" value="APP"/>
    <property type="match status" value="1"/>
</dbReference>
<dbReference type="GO" id="GO:0046872">
    <property type="term" value="F:metal ion binding"/>
    <property type="evidence" value="ECO:0007669"/>
    <property type="project" value="UniProtKB-KW"/>
</dbReference>
<evidence type="ECO:0000256" key="2">
    <source>
        <dbReference type="ARBA" id="ARBA00022723"/>
    </source>
</evidence>
<dbReference type="SUPFAM" id="SSF55920">
    <property type="entry name" value="Creatinase/aminopeptidase"/>
    <property type="match status" value="1"/>
</dbReference>